<name>A0A248TGU2_9BACI</name>
<evidence type="ECO:0000313" key="2">
    <source>
        <dbReference type="Proteomes" id="UP000215137"/>
    </source>
</evidence>
<accession>A0A248TGU2</accession>
<protein>
    <recommendedName>
        <fullName evidence="3">DUF2283 domain-containing protein</fullName>
    </recommendedName>
</protein>
<dbReference type="EMBL" id="CP022983">
    <property type="protein sequence ID" value="ASV67401.1"/>
    <property type="molecule type" value="Genomic_DNA"/>
</dbReference>
<dbReference type="KEGG" id="bko:CKF48_08715"/>
<dbReference type="Pfam" id="PF10049">
    <property type="entry name" value="DUF2283"/>
    <property type="match status" value="1"/>
</dbReference>
<gene>
    <name evidence="1" type="ORF">CKF48_08715</name>
</gene>
<dbReference type="InterPro" id="IPR019270">
    <property type="entry name" value="DUF2283"/>
</dbReference>
<proteinExistence type="predicted"/>
<dbReference type="InterPro" id="IPR016789">
    <property type="entry name" value="UCP021389"/>
</dbReference>
<dbReference type="AlphaFoldDB" id="A0A248TGU2"/>
<reference evidence="1 2" key="1">
    <citation type="submission" date="2017-08" db="EMBL/GenBank/DDBJ databases">
        <title>Complete Genome Sequence of Bacillus kochii Oregon-R-modENCODE STRAIN BDGP4, isolated from Drosophila melanogaster gut.</title>
        <authorList>
            <person name="Wan K.H."/>
            <person name="Yu C."/>
            <person name="Park S."/>
            <person name="Hammonds A.S."/>
            <person name="Booth B.W."/>
            <person name="Celniker S.E."/>
        </authorList>
    </citation>
    <scope>NUCLEOTIDE SEQUENCE [LARGE SCALE GENOMIC DNA]</scope>
    <source>
        <strain evidence="1 2">BDGP4</strain>
    </source>
</reference>
<sequence length="134" mass="15335">MGGKRLESRITFDTEAKAGYIYLLADSETYTIQATEDVGDSPLLVDIDEHDRIVGIECFGEIAQRLSPIAGEEKIYHENGETLSFRLSGQAVKKHYLLKGIQFYFADEQSKYFIGFDIIDFHKYKKQILKSMVK</sequence>
<keyword evidence="2" id="KW-1185">Reference proteome</keyword>
<evidence type="ECO:0008006" key="3">
    <source>
        <dbReference type="Google" id="ProtNLM"/>
    </source>
</evidence>
<dbReference type="Proteomes" id="UP000215137">
    <property type="component" value="Chromosome"/>
</dbReference>
<dbReference type="PIRSF" id="PIRSF021389">
    <property type="entry name" value="UCP021389"/>
    <property type="match status" value="1"/>
</dbReference>
<evidence type="ECO:0000313" key="1">
    <source>
        <dbReference type="EMBL" id="ASV67401.1"/>
    </source>
</evidence>
<organism evidence="1 2">
    <name type="scientific">Cytobacillus kochii</name>
    <dbReference type="NCBI Taxonomy" id="859143"/>
    <lineage>
        <taxon>Bacteria</taxon>
        <taxon>Bacillati</taxon>
        <taxon>Bacillota</taxon>
        <taxon>Bacilli</taxon>
        <taxon>Bacillales</taxon>
        <taxon>Bacillaceae</taxon>
        <taxon>Cytobacillus</taxon>
    </lineage>
</organism>